<feature type="compositionally biased region" description="Basic and acidic residues" evidence="1">
    <location>
        <begin position="29"/>
        <end position="41"/>
    </location>
</feature>
<dbReference type="EMBL" id="BTRK01000004">
    <property type="protein sequence ID" value="GMR45317.1"/>
    <property type="molecule type" value="Genomic_DNA"/>
</dbReference>
<sequence length="92" mass="10495">NPAHLLHFSICSLLSPFVRRRHHNTSLQEETRRNSHEKEGQLEQPRNSHLCNSSKAFCDESKDERVPQDNDKSTSASVRSSNSLYISPARHG</sequence>
<dbReference type="Proteomes" id="UP001328107">
    <property type="component" value="Unassembled WGS sequence"/>
</dbReference>
<comment type="caution">
    <text evidence="2">The sequence shown here is derived from an EMBL/GenBank/DDBJ whole genome shotgun (WGS) entry which is preliminary data.</text>
</comment>
<accession>A0AAN5CJ03</accession>
<feature type="compositionally biased region" description="Polar residues" evidence="1">
    <location>
        <begin position="73"/>
        <end position="85"/>
    </location>
</feature>
<evidence type="ECO:0000313" key="3">
    <source>
        <dbReference type="Proteomes" id="UP001328107"/>
    </source>
</evidence>
<name>A0AAN5CJ03_9BILA</name>
<keyword evidence="3" id="KW-1185">Reference proteome</keyword>
<evidence type="ECO:0000256" key="1">
    <source>
        <dbReference type="SAM" id="MobiDB-lite"/>
    </source>
</evidence>
<protein>
    <submittedName>
        <fullName evidence="2">Uncharacterized protein</fullName>
    </submittedName>
</protein>
<gene>
    <name evidence="2" type="ORF">PMAYCL1PPCAC_15512</name>
</gene>
<proteinExistence type="predicted"/>
<feature type="non-terminal residue" evidence="2">
    <location>
        <position position="1"/>
    </location>
</feature>
<organism evidence="2 3">
    <name type="scientific">Pristionchus mayeri</name>
    <dbReference type="NCBI Taxonomy" id="1317129"/>
    <lineage>
        <taxon>Eukaryota</taxon>
        <taxon>Metazoa</taxon>
        <taxon>Ecdysozoa</taxon>
        <taxon>Nematoda</taxon>
        <taxon>Chromadorea</taxon>
        <taxon>Rhabditida</taxon>
        <taxon>Rhabditina</taxon>
        <taxon>Diplogasteromorpha</taxon>
        <taxon>Diplogasteroidea</taxon>
        <taxon>Neodiplogasteridae</taxon>
        <taxon>Pristionchus</taxon>
    </lineage>
</organism>
<feature type="compositionally biased region" description="Basic and acidic residues" evidence="1">
    <location>
        <begin position="57"/>
        <end position="72"/>
    </location>
</feature>
<feature type="region of interest" description="Disordered" evidence="1">
    <location>
        <begin position="24"/>
        <end position="92"/>
    </location>
</feature>
<feature type="compositionally biased region" description="Polar residues" evidence="1">
    <location>
        <begin position="44"/>
        <end position="55"/>
    </location>
</feature>
<dbReference type="AlphaFoldDB" id="A0AAN5CJ03"/>
<reference evidence="3" key="1">
    <citation type="submission" date="2022-10" db="EMBL/GenBank/DDBJ databases">
        <title>Genome assembly of Pristionchus species.</title>
        <authorList>
            <person name="Yoshida K."/>
            <person name="Sommer R.J."/>
        </authorList>
    </citation>
    <scope>NUCLEOTIDE SEQUENCE [LARGE SCALE GENOMIC DNA]</scope>
    <source>
        <strain evidence="3">RS5460</strain>
    </source>
</reference>
<evidence type="ECO:0000313" key="2">
    <source>
        <dbReference type="EMBL" id="GMR45317.1"/>
    </source>
</evidence>